<evidence type="ECO:0000313" key="1">
    <source>
        <dbReference type="EMBL" id="MCI38389.1"/>
    </source>
</evidence>
<dbReference type="Proteomes" id="UP000265520">
    <property type="component" value="Unassembled WGS sequence"/>
</dbReference>
<keyword evidence="1" id="KW-0695">RNA-directed DNA polymerase</keyword>
<organism evidence="1 2">
    <name type="scientific">Trifolium medium</name>
    <dbReference type="NCBI Taxonomy" id="97028"/>
    <lineage>
        <taxon>Eukaryota</taxon>
        <taxon>Viridiplantae</taxon>
        <taxon>Streptophyta</taxon>
        <taxon>Embryophyta</taxon>
        <taxon>Tracheophyta</taxon>
        <taxon>Spermatophyta</taxon>
        <taxon>Magnoliopsida</taxon>
        <taxon>eudicotyledons</taxon>
        <taxon>Gunneridae</taxon>
        <taxon>Pentapetalae</taxon>
        <taxon>rosids</taxon>
        <taxon>fabids</taxon>
        <taxon>Fabales</taxon>
        <taxon>Fabaceae</taxon>
        <taxon>Papilionoideae</taxon>
        <taxon>50 kb inversion clade</taxon>
        <taxon>NPAAA clade</taxon>
        <taxon>Hologalegina</taxon>
        <taxon>IRL clade</taxon>
        <taxon>Trifolieae</taxon>
        <taxon>Trifolium</taxon>
    </lineage>
</organism>
<feature type="non-terminal residue" evidence="1">
    <location>
        <position position="76"/>
    </location>
</feature>
<reference evidence="1 2" key="1">
    <citation type="journal article" date="2018" name="Front. Plant Sci.">
        <title>Red Clover (Trifolium pratense) and Zigzag Clover (T. medium) - A Picture of Genomic Similarities and Differences.</title>
        <authorList>
            <person name="Dluhosova J."/>
            <person name="Istvanek J."/>
            <person name="Nedelnik J."/>
            <person name="Repkova J."/>
        </authorList>
    </citation>
    <scope>NUCLEOTIDE SEQUENCE [LARGE SCALE GENOMIC DNA]</scope>
    <source>
        <strain evidence="2">cv. 10/8</strain>
        <tissue evidence="1">Leaf</tissue>
    </source>
</reference>
<dbReference type="GO" id="GO:0003964">
    <property type="term" value="F:RNA-directed DNA polymerase activity"/>
    <property type="evidence" value="ECO:0007669"/>
    <property type="project" value="UniProtKB-KW"/>
</dbReference>
<sequence>QAVMNGVLVDGVASLDSDAMTELDKPVTKKEVFDALMSMKSYKAPGPDGFQPIFFKLFWDDIGDDVWKFVKSAFDN</sequence>
<proteinExistence type="predicted"/>
<accession>A0A392RPZ3</accession>
<dbReference type="EMBL" id="LXQA010255282">
    <property type="protein sequence ID" value="MCI38389.1"/>
    <property type="molecule type" value="Genomic_DNA"/>
</dbReference>
<comment type="caution">
    <text evidence="1">The sequence shown here is derived from an EMBL/GenBank/DDBJ whole genome shotgun (WGS) entry which is preliminary data.</text>
</comment>
<evidence type="ECO:0000313" key="2">
    <source>
        <dbReference type="Proteomes" id="UP000265520"/>
    </source>
</evidence>
<keyword evidence="1" id="KW-0808">Transferase</keyword>
<dbReference type="AlphaFoldDB" id="A0A392RPZ3"/>
<name>A0A392RPZ3_9FABA</name>
<keyword evidence="1" id="KW-0548">Nucleotidyltransferase</keyword>
<feature type="non-terminal residue" evidence="1">
    <location>
        <position position="1"/>
    </location>
</feature>
<protein>
    <submittedName>
        <fullName evidence="1">RNA-directed DNA polymerase (Reverse transcriptase)</fullName>
    </submittedName>
</protein>
<keyword evidence="2" id="KW-1185">Reference proteome</keyword>